<name>A0AAV4T4B0_CAEEX</name>
<dbReference type="Proteomes" id="UP001054945">
    <property type="component" value="Unassembled WGS sequence"/>
</dbReference>
<sequence>MAAHVDVSIYCVPEQFFIANSSSERVAVFMASLCKTVVFREVRVSFSPIIIALSPSQRTPVVTSPLIISIFRIYVLFRVAINAWLRPILFRFLWPSSSIFPVQMALLTVR</sequence>
<gene>
    <name evidence="1" type="ORF">CEXT_743201</name>
</gene>
<evidence type="ECO:0000313" key="2">
    <source>
        <dbReference type="Proteomes" id="UP001054945"/>
    </source>
</evidence>
<dbReference type="EMBL" id="BPLR01010475">
    <property type="protein sequence ID" value="GIY39522.1"/>
    <property type="molecule type" value="Genomic_DNA"/>
</dbReference>
<keyword evidence="2" id="KW-1185">Reference proteome</keyword>
<organism evidence="1 2">
    <name type="scientific">Caerostris extrusa</name>
    <name type="common">Bark spider</name>
    <name type="synonym">Caerostris bankana</name>
    <dbReference type="NCBI Taxonomy" id="172846"/>
    <lineage>
        <taxon>Eukaryota</taxon>
        <taxon>Metazoa</taxon>
        <taxon>Ecdysozoa</taxon>
        <taxon>Arthropoda</taxon>
        <taxon>Chelicerata</taxon>
        <taxon>Arachnida</taxon>
        <taxon>Araneae</taxon>
        <taxon>Araneomorphae</taxon>
        <taxon>Entelegynae</taxon>
        <taxon>Araneoidea</taxon>
        <taxon>Araneidae</taxon>
        <taxon>Caerostris</taxon>
    </lineage>
</organism>
<reference evidence="1 2" key="1">
    <citation type="submission" date="2021-06" db="EMBL/GenBank/DDBJ databases">
        <title>Caerostris extrusa draft genome.</title>
        <authorList>
            <person name="Kono N."/>
            <person name="Arakawa K."/>
        </authorList>
    </citation>
    <scope>NUCLEOTIDE SEQUENCE [LARGE SCALE GENOMIC DNA]</scope>
</reference>
<evidence type="ECO:0000313" key="1">
    <source>
        <dbReference type="EMBL" id="GIY39522.1"/>
    </source>
</evidence>
<comment type="caution">
    <text evidence="1">The sequence shown here is derived from an EMBL/GenBank/DDBJ whole genome shotgun (WGS) entry which is preliminary data.</text>
</comment>
<protein>
    <submittedName>
        <fullName evidence="1">Uncharacterized protein</fullName>
    </submittedName>
</protein>
<proteinExistence type="predicted"/>
<dbReference type="AlphaFoldDB" id="A0AAV4T4B0"/>
<accession>A0AAV4T4B0</accession>